<comment type="caution">
    <text evidence="2">The sequence shown here is derived from an EMBL/GenBank/DDBJ whole genome shotgun (WGS) entry which is preliminary data.</text>
</comment>
<dbReference type="AlphaFoldDB" id="A0A1S2VB49"/>
<evidence type="ECO:0000313" key="3">
    <source>
        <dbReference type="Proteomes" id="UP000181790"/>
    </source>
</evidence>
<evidence type="ECO:0000313" key="2">
    <source>
        <dbReference type="EMBL" id="OIN55456.1"/>
    </source>
</evidence>
<proteinExistence type="predicted"/>
<name>A0A1S2VB49_9BACT</name>
<dbReference type="Proteomes" id="UP000181790">
    <property type="component" value="Unassembled WGS sequence"/>
</dbReference>
<dbReference type="Pfam" id="PF07587">
    <property type="entry name" value="PSD1"/>
    <property type="match status" value="1"/>
</dbReference>
<sequence>MLNDPMVLESARVLAQRLSLEKTTGDEKIEKAFRLILCRTPKDRELKILRQYYAGEKETFVAIPKKAVNLLAVGETPQAKLADKPAAAALMQTIMMLYNLEETIML</sequence>
<protein>
    <recommendedName>
        <fullName evidence="1">DUF1553 domain-containing protein</fullName>
    </recommendedName>
</protein>
<dbReference type="InterPro" id="IPR022655">
    <property type="entry name" value="DUF1553"/>
</dbReference>
<keyword evidence="3" id="KW-1185">Reference proteome</keyword>
<reference evidence="2 3" key="1">
    <citation type="submission" date="2016-10" db="EMBL/GenBank/DDBJ databases">
        <title>Arsenicibacter rosenii gen. nov., sp. nov., an efficient arsenic-methylating bacterium isolated from an arsenic-contaminated paddy soil.</title>
        <authorList>
            <person name="Huang K."/>
        </authorList>
    </citation>
    <scope>NUCLEOTIDE SEQUENCE [LARGE SCALE GENOMIC DNA]</scope>
    <source>
        <strain evidence="2 3">SM-1</strain>
    </source>
</reference>
<evidence type="ECO:0000259" key="1">
    <source>
        <dbReference type="Pfam" id="PF07587"/>
    </source>
</evidence>
<gene>
    <name evidence="2" type="ORF">BLX24_30450</name>
</gene>
<dbReference type="EMBL" id="MORL01000151">
    <property type="protein sequence ID" value="OIN55456.1"/>
    <property type="molecule type" value="Genomic_DNA"/>
</dbReference>
<feature type="domain" description="DUF1553" evidence="1">
    <location>
        <begin position="1"/>
        <end position="53"/>
    </location>
</feature>
<organism evidence="2 3">
    <name type="scientific">Arsenicibacter rosenii</name>
    <dbReference type="NCBI Taxonomy" id="1750698"/>
    <lineage>
        <taxon>Bacteria</taxon>
        <taxon>Pseudomonadati</taxon>
        <taxon>Bacteroidota</taxon>
        <taxon>Cytophagia</taxon>
        <taxon>Cytophagales</taxon>
        <taxon>Spirosomataceae</taxon>
        <taxon>Arsenicibacter</taxon>
    </lineage>
</organism>
<accession>A0A1S2VB49</accession>